<dbReference type="Gene3D" id="3.40.50.10810">
    <property type="entry name" value="Tandem AAA-ATPase domain"/>
    <property type="match status" value="1"/>
</dbReference>
<dbReference type="SMART" id="SM00487">
    <property type="entry name" value="DEXDc"/>
    <property type="match status" value="1"/>
</dbReference>
<evidence type="ECO:0000256" key="1">
    <source>
        <dbReference type="ARBA" id="ARBA00022801"/>
    </source>
</evidence>
<dbReference type="InterPro" id="IPR014001">
    <property type="entry name" value="Helicase_ATP-bd"/>
</dbReference>
<dbReference type="Gene3D" id="3.40.50.300">
    <property type="entry name" value="P-loop containing nucleotide triphosphate hydrolases"/>
    <property type="match status" value="1"/>
</dbReference>
<dbReference type="PROSITE" id="PS50966">
    <property type="entry name" value="ZF_SWIM"/>
    <property type="match status" value="1"/>
</dbReference>
<proteinExistence type="predicted"/>
<feature type="domain" description="Helicase C-terminal" evidence="5">
    <location>
        <begin position="885"/>
        <end position="1045"/>
    </location>
</feature>
<dbReference type="InterPro" id="IPR000330">
    <property type="entry name" value="SNF2_N"/>
</dbReference>
<dbReference type="PANTHER" id="PTHR10799">
    <property type="entry name" value="SNF2/RAD54 HELICASE FAMILY"/>
    <property type="match status" value="1"/>
</dbReference>
<dbReference type="Pfam" id="PF00271">
    <property type="entry name" value="Helicase_C"/>
    <property type="match status" value="1"/>
</dbReference>
<organism evidence="6 7">
    <name type="scientific">Romboutsia ilealis</name>
    <dbReference type="NCBI Taxonomy" id="1115758"/>
    <lineage>
        <taxon>Bacteria</taxon>
        <taxon>Bacillati</taxon>
        <taxon>Bacillota</taxon>
        <taxon>Clostridia</taxon>
        <taxon>Peptostreptococcales</taxon>
        <taxon>Peptostreptococcaceae</taxon>
        <taxon>Romboutsia</taxon>
    </lineage>
</organism>
<keyword evidence="7" id="KW-1185">Reference proteome</keyword>
<dbReference type="InterPro" id="IPR001650">
    <property type="entry name" value="Helicase_C-like"/>
</dbReference>
<dbReference type="SMART" id="SM00490">
    <property type="entry name" value="HELICc"/>
    <property type="match status" value="1"/>
</dbReference>
<dbReference type="Pfam" id="PF08455">
    <property type="entry name" value="SNF2_assoc"/>
    <property type="match status" value="1"/>
</dbReference>
<dbReference type="Pfam" id="PF00176">
    <property type="entry name" value="SNF2-rel_dom"/>
    <property type="match status" value="1"/>
</dbReference>
<name>A0A1V1HZV5_9FIRM</name>
<dbReference type="GO" id="GO:0005524">
    <property type="term" value="F:ATP binding"/>
    <property type="evidence" value="ECO:0007669"/>
    <property type="project" value="InterPro"/>
</dbReference>
<dbReference type="InterPro" id="IPR027417">
    <property type="entry name" value="P-loop_NTPase"/>
</dbReference>
<accession>A0A1V1HZV5</accession>
<keyword evidence="2" id="KW-0863">Zinc-finger</keyword>
<dbReference type="EC" id="3.6.4.12" evidence="6"/>
<dbReference type="AlphaFoldDB" id="A0A1V1HZV5"/>
<dbReference type="KEGG" id="ril:CRIB_644"/>
<keyword evidence="1 6" id="KW-0378">Hydrolase</keyword>
<dbReference type="Proteomes" id="UP000245622">
    <property type="component" value="Chromosome 1"/>
</dbReference>
<sequence>MQNLVINNTIPSRWNRGIKYFNRKLVDHITININDGVVTFDAIAESEFFNDVYTTSISIDTINNKIIGCSCTCEDYLSRHNQSNIFICKHIAATSITGIQQLKKEASLKLVNNILTKNDNVNICNTPTTPNKKLLSYFNNKKEKVNLDVNIDINNTGVFADFKIGTDKMYVLKNLKDFSFARINNDLLEYGKNFIYNPNIHYFEGVDEELIDIIEDFGRKNTMALNSFNAKLLDVGSSGLKRFLKTLGDKEFTLTYNNEVHLPKVVDEKLPINLDLEKCDENIALKCNNNLPMPLTHKGDVVLYEENIYLLSNEDAKNYKTLYSILKDHNNIIFTKEEIDPLLTNLVPKVNNFSENVNIDDKIKDNIVNDFNTKFYFDLKNSNVVCELKFEYNDENKTKYIVRNLEKEKVFRDKLLSLNFISNDSYYIFNGNDTELFNFLDIDIMNLKSLGDVYYSDKFKNKKIIKSTSIHASIRDSLDGYLNFSFNIDDINQNEYKDVFLAFKERKRFYKLKNGSFLDLEDSATKNLFELVENLNVSNFNSSKIHLSKALYINDMLKNKNLNFIEGQQLVNRICDDFDNIENLDLSIPKNLKANLRDYQISGLNYFKTLDHYKFGGILADEMGLGKTLQTISFLLYKKEKDANTKNLIVTPTSLIYNWKSEFENFAPDINVLLIHGNKKEREKLLKTIDEYDVVITTYATLRNDLDFYETQVFDYFIIDEAQNIKNPISLSTNAVKSINSKVRFALTGTPIENNLLELWSIFDFVMPGYLYSRNKFQDLFIYDEYNANNLRKLIRPFILRRTKSQVMTELPAKIENKFFVELNKDQRKVYSAYVEEIKEKINNKDMKTDKITMFSYLTKLRQLCLDPSILIEGYDKKSSKTEAALEILKDYIEDNHKILLFSQFTSVLKNIGSELSKNNIDYYYIDGQTDALERLNLVNKFNKGKDVKVFLISLKAGGSGLNLTSADVVIHFDPWWNPAVENQASDRAHRFGQKNIVHVIKLIAKGTIEENIIKLQENKDKLINDFINDDLSNSGLLKSLSDKDIINLFS</sequence>
<dbReference type="FunFam" id="3.40.50.10810:FF:000054">
    <property type="entry name" value="Helicase, Snf2 family"/>
    <property type="match status" value="1"/>
</dbReference>
<dbReference type="GO" id="GO:0016787">
    <property type="term" value="F:hydrolase activity"/>
    <property type="evidence" value="ECO:0007669"/>
    <property type="project" value="UniProtKB-KW"/>
</dbReference>
<reference evidence="6 7" key="1">
    <citation type="submission" date="2014-04" db="EMBL/GenBank/DDBJ databases">
        <authorList>
            <person name="Hornung B.V."/>
        </authorList>
    </citation>
    <scope>NUCLEOTIDE SEQUENCE [LARGE SCALE GENOMIC DNA]</scope>
    <source>
        <strain evidence="6 7">CRIB</strain>
    </source>
</reference>
<gene>
    <name evidence="6" type="ORF">CRIB_644</name>
</gene>
<dbReference type="GO" id="GO:0003678">
    <property type="term" value="F:DNA helicase activity"/>
    <property type="evidence" value="ECO:0007669"/>
    <property type="project" value="UniProtKB-EC"/>
</dbReference>
<dbReference type="InterPro" id="IPR013663">
    <property type="entry name" value="Helicase_SWF/SNF/SWI_bac"/>
</dbReference>
<evidence type="ECO:0000259" key="4">
    <source>
        <dbReference type="PROSITE" id="PS51192"/>
    </source>
</evidence>
<evidence type="ECO:0000313" key="7">
    <source>
        <dbReference type="Proteomes" id="UP000245622"/>
    </source>
</evidence>
<protein>
    <submittedName>
        <fullName evidence="6">SWI/SNF-related matrix-associated actin-dependent regulator of chromatin sub A member 5</fullName>
        <ecNumber evidence="6">3.6.4.12</ecNumber>
    </submittedName>
</protein>
<evidence type="ECO:0000259" key="3">
    <source>
        <dbReference type="PROSITE" id="PS50966"/>
    </source>
</evidence>
<dbReference type="GO" id="GO:0008270">
    <property type="term" value="F:zinc ion binding"/>
    <property type="evidence" value="ECO:0007669"/>
    <property type="project" value="UniProtKB-KW"/>
</dbReference>
<evidence type="ECO:0000256" key="2">
    <source>
        <dbReference type="PROSITE-ProRule" id="PRU00325"/>
    </source>
</evidence>
<dbReference type="PROSITE" id="PS51192">
    <property type="entry name" value="HELICASE_ATP_BIND_1"/>
    <property type="match status" value="1"/>
</dbReference>
<dbReference type="CDD" id="cd18793">
    <property type="entry name" value="SF2_C_SNF"/>
    <property type="match status" value="1"/>
</dbReference>
<dbReference type="InterPro" id="IPR007527">
    <property type="entry name" value="Znf_SWIM"/>
</dbReference>
<dbReference type="CDD" id="cd18012">
    <property type="entry name" value="DEXQc_arch_SWI2_SNF2"/>
    <property type="match status" value="1"/>
</dbReference>
<dbReference type="SUPFAM" id="SSF52540">
    <property type="entry name" value="P-loop containing nucleoside triphosphate hydrolases"/>
    <property type="match status" value="2"/>
</dbReference>
<feature type="domain" description="SWIM-type" evidence="3">
    <location>
        <begin position="53"/>
        <end position="99"/>
    </location>
</feature>
<dbReference type="PROSITE" id="PS51194">
    <property type="entry name" value="HELICASE_CTER"/>
    <property type="match status" value="1"/>
</dbReference>
<dbReference type="InterPro" id="IPR049730">
    <property type="entry name" value="SNF2/RAD54-like_C"/>
</dbReference>
<keyword evidence="2" id="KW-0862">Zinc</keyword>
<dbReference type="InterPro" id="IPR038718">
    <property type="entry name" value="SNF2-like_sf"/>
</dbReference>
<evidence type="ECO:0000259" key="5">
    <source>
        <dbReference type="PROSITE" id="PS51194"/>
    </source>
</evidence>
<dbReference type="EMBL" id="LN555523">
    <property type="protein sequence ID" value="CED93397.1"/>
    <property type="molecule type" value="Genomic_DNA"/>
</dbReference>
<evidence type="ECO:0000313" key="6">
    <source>
        <dbReference type="EMBL" id="CED93397.1"/>
    </source>
</evidence>
<keyword evidence="2" id="KW-0479">Metal-binding</keyword>
<feature type="domain" description="Helicase ATP-binding" evidence="4">
    <location>
        <begin position="608"/>
        <end position="769"/>
    </location>
</feature>